<dbReference type="Pfam" id="PF01557">
    <property type="entry name" value="FAA_hydrolase"/>
    <property type="match status" value="1"/>
</dbReference>
<dbReference type="InterPro" id="IPR036663">
    <property type="entry name" value="Fumarylacetoacetase_C_sf"/>
</dbReference>
<dbReference type="SUPFAM" id="SSF56529">
    <property type="entry name" value="FAH"/>
    <property type="match status" value="1"/>
</dbReference>
<dbReference type="AlphaFoldDB" id="A0A9D1Q6W9"/>
<feature type="domain" description="Fumarylacetoacetase-like C-terminal" evidence="2">
    <location>
        <begin position="11"/>
        <end position="211"/>
    </location>
</feature>
<reference evidence="3" key="2">
    <citation type="submission" date="2021-04" db="EMBL/GenBank/DDBJ databases">
        <authorList>
            <person name="Gilroy R."/>
        </authorList>
    </citation>
    <scope>NUCLEOTIDE SEQUENCE</scope>
    <source>
        <strain evidence="3">CHK160-9182</strain>
    </source>
</reference>
<sequence>MFQFEIKDKNVFGVALNYKSLLELNNASFHDKPYVAPPKRPVLFIKPPNTYNFTHQISIDDEKVQLGANIALVIGKDATRVTKDEALNYIKGITVANDYSAPSESYYRPAVVAKCRDGYFSIAQKALPLTDIQDLNNLELSLEVNGVEVQRDNSANWVRDIPELLETITEFMTLREGDILLLGTPSGFYFANQGDKVTVKLGNLLSLEDQIVGGKA</sequence>
<evidence type="ECO:0000313" key="3">
    <source>
        <dbReference type="EMBL" id="HIW06732.1"/>
    </source>
</evidence>
<organism evidence="3 4">
    <name type="scientific">Candidatus Ignatzschineria merdigallinarum</name>
    <dbReference type="NCBI Taxonomy" id="2838621"/>
    <lineage>
        <taxon>Bacteria</taxon>
        <taxon>Pseudomonadati</taxon>
        <taxon>Pseudomonadota</taxon>
        <taxon>Gammaproteobacteria</taxon>
        <taxon>Cardiobacteriales</taxon>
        <taxon>Ignatzschineriaceae</taxon>
        <taxon>Ignatzschineria</taxon>
    </lineage>
</organism>
<dbReference type="EMBL" id="DXHP01000119">
    <property type="protein sequence ID" value="HIW06732.1"/>
    <property type="molecule type" value="Genomic_DNA"/>
</dbReference>
<comment type="caution">
    <text evidence="3">The sequence shown here is derived from an EMBL/GenBank/DDBJ whole genome shotgun (WGS) entry which is preliminary data.</text>
</comment>
<dbReference type="InterPro" id="IPR011234">
    <property type="entry name" value="Fumarylacetoacetase-like_C"/>
</dbReference>
<accession>A0A9D1Q6W9</accession>
<keyword evidence="1" id="KW-0479">Metal-binding</keyword>
<dbReference type="PANTHER" id="PTHR11820">
    <property type="entry name" value="ACYLPYRUVASE"/>
    <property type="match status" value="1"/>
</dbReference>
<proteinExistence type="predicted"/>
<dbReference type="Proteomes" id="UP000823934">
    <property type="component" value="Unassembled WGS sequence"/>
</dbReference>
<gene>
    <name evidence="3" type="ORF">H9889_05340</name>
</gene>
<name>A0A9D1Q6W9_9GAMM</name>
<dbReference type="GO" id="GO:0016787">
    <property type="term" value="F:hydrolase activity"/>
    <property type="evidence" value="ECO:0007669"/>
    <property type="project" value="UniProtKB-KW"/>
</dbReference>
<dbReference type="Gene3D" id="3.90.850.10">
    <property type="entry name" value="Fumarylacetoacetase-like, C-terminal domain"/>
    <property type="match status" value="1"/>
</dbReference>
<dbReference type="GO" id="GO:0046872">
    <property type="term" value="F:metal ion binding"/>
    <property type="evidence" value="ECO:0007669"/>
    <property type="project" value="UniProtKB-KW"/>
</dbReference>
<protein>
    <submittedName>
        <fullName evidence="3">Fumarylacetoacetate hydrolase family protein</fullName>
    </submittedName>
</protein>
<evidence type="ECO:0000313" key="4">
    <source>
        <dbReference type="Proteomes" id="UP000823934"/>
    </source>
</evidence>
<evidence type="ECO:0000259" key="2">
    <source>
        <dbReference type="Pfam" id="PF01557"/>
    </source>
</evidence>
<evidence type="ECO:0000256" key="1">
    <source>
        <dbReference type="ARBA" id="ARBA00022723"/>
    </source>
</evidence>
<reference evidence="3" key="1">
    <citation type="journal article" date="2021" name="PeerJ">
        <title>Extensive microbial diversity within the chicken gut microbiome revealed by metagenomics and culture.</title>
        <authorList>
            <person name="Gilroy R."/>
            <person name="Ravi A."/>
            <person name="Getino M."/>
            <person name="Pursley I."/>
            <person name="Horton D.L."/>
            <person name="Alikhan N.F."/>
            <person name="Baker D."/>
            <person name="Gharbi K."/>
            <person name="Hall N."/>
            <person name="Watson M."/>
            <person name="Adriaenssens E.M."/>
            <person name="Foster-Nyarko E."/>
            <person name="Jarju S."/>
            <person name="Secka A."/>
            <person name="Antonio M."/>
            <person name="Oren A."/>
            <person name="Chaudhuri R.R."/>
            <person name="La Ragione R."/>
            <person name="Hildebrand F."/>
            <person name="Pallen M.J."/>
        </authorList>
    </citation>
    <scope>NUCLEOTIDE SEQUENCE</scope>
    <source>
        <strain evidence="3">CHK160-9182</strain>
    </source>
</reference>
<keyword evidence="3" id="KW-0378">Hydrolase</keyword>
<dbReference type="PANTHER" id="PTHR11820:SF114">
    <property type="entry name" value="4-HYDROXYPHENYLACETATE CATABOLISM PROTEIN"/>
    <property type="match status" value="1"/>
</dbReference>